<dbReference type="InterPro" id="IPR029063">
    <property type="entry name" value="SAM-dependent_MTases_sf"/>
</dbReference>
<name>A0A518GN05_9PLAN</name>
<accession>A0A518GN05</accession>
<dbReference type="GO" id="GO:0102130">
    <property type="term" value="F:malonyl-CoA methyltransferase activity"/>
    <property type="evidence" value="ECO:0007669"/>
    <property type="project" value="UniProtKB-EC"/>
</dbReference>
<keyword evidence="1" id="KW-0489">Methyltransferase</keyword>
<protein>
    <submittedName>
        <fullName evidence="1">Malonyl-[acyl-carrier protein] O-methyltransferase</fullName>
        <ecNumber evidence="1">2.1.1.197</ecNumber>
    </submittedName>
</protein>
<keyword evidence="1" id="KW-0808">Transferase</keyword>
<keyword evidence="2" id="KW-1185">Reference proteome</keyword>
<dbReference type="EC" id="2.1.1.197" evidence="1"/>
<dbReference type="AlphaFoldDB" id="A0A518GN05"/>
<dbReference type="OrthoDB" id="2577067at2"/>
<dbReference type="Gene3D" id="3.40.50.150">
    <property type="entry name" value="Vaccinia Virus protein VP39"/>
    <property type="match status" value="1"/>
</dbReference>
<evidence type="ECO:0000313" key="1">
    <source>
        <dbReference type="EMBL" id="QDV29998.1"/>
    </source>
</evidence>
<dbReference type="Pfam" id="PF13489">
    <property type="entry name" value="Methyltransf_23"/>
    <property type="match status" value="1"/>
</dbReference>
<organism evidence="1 2">
    <name type="scientific">Planctopirus ephydatiae</name>
    <dbReference type="NCBI Taxonomy" id="2528019"/>
    <lineage>
        <taxon>Bacteria</taxon>
        <taxon>Pseudomonadati</taxon>
        <taxon>Planctomycetota</taxon>
        <taxon>Planctomycetia</taxon>
        <taxon>Planctomycetales</taxon>
        <taxon>Planctomycetaceae</taxon>
        <taxon>Planctopirus</taxon>
    </lineage>
</organism>
<dbReference type="RefSeq" id="WP_145298652.1">
    <property type="nucleotide sequence ID" value="NZ_CP036299.1"/>
</dbReference>
<dbReference type="PANTHER" id="PTHR43861">
    <property type="entry name" value="TRANS-ACONITATE 2-METHYLTRANSFERASE-RELATED"/>
    <property type="match status" value="1"/>
</dbReference>
<sequence>MTGSAVVIRTESVVCPLCQTSEWDPVFAGEDRFSGVPGIFQVVECQRCGHLYTNPCPTRESLSSCYPEEYQVHQSALTAIQQKSAETTDRRSWLSYVPGVRAFYRFLRNDRGQIVPLPPSSERSCALEVGCSAGDFLQKLRSAGWQAQGVELVHGPAEAARQRGFEVFEGVFEEAPLEKEKFDHIFAWMVLEHTVDPVAVLTKMRGLLRPGGKIYFSVPNCQVWDRYLFGKEWQCWDLPRHLQHFHPATLKLALRKSGLESIRIIPQASVYTLLGSIGLALSRSGNDWCRKCGQKFLSWNYGAPPLAVWAILAVIMQFTSRTVGSSRITVIASKPA</sequence>
<proteinExistence type="predicted"/>
<dbReference type="KEGG" id="peh:Spb1_19250"/>
<dbReference type="CDD" id="cd02440">
    <property type="entry name" value="AdoMet_MTases"/>
    <property type="match status" value="1"/>
</dbReference>
<reference evidence="1 2" key="1">
    <citation type="submission" date="2019-02" db="EMBL/GenBank/DDBJ databases">
        <title>Deep-cultivation of Planctomycetes and their phenomic and genomic characterization uncovers novel biology.</title>
        <authorList>
            <person name="Wiegand S."/>
            <person name="Jogler M."/>
            <person name="Boedeker C."/>
            <person name="Pinto D."/>
            <person name="Vollmers J."/>
            <person name="Rivas-Marin E."/>
            <person name="Kohn T."/>
            <person name="Peeters S.H."/>
            <person name="Heuer A."/>
            <person name="Rast P."/>
            <person name="Oberbeckmann S."/>
            <person name="Bunk B."/>
            <person name="Jeske O."/>
            <person name="Meyerdierks A."/>
            <person name="Storesund J.E."/>
            <person name="Kallscheuer N."/>
            <person name="Luecker S."/>
            <person name="Lage O.M."/>
            <person name="Pohl T."/>
            <person name="Merkel B.J."/>
            <person name="Hornburger P."/>
            <person name="Mueller R.-W."/>
            <person name="Bruemmer F."/>
            <person name="Labrenz M."/>
            <person name="Spormann A.M."/>
            <person name="Op den Camp H."/>
            <person name="Overmann J."/>
            <person name="Amann R."/>
            <person name="Jetten M.S.M."/>
            <person name="Mascher T."/>
            <person name="Medema M.H."/>
            <person name="Devos D.P."/>
            <person name="Kaster A.-K."/>
            <person name="Ovreas L."/>
            <person name="Rohde M."/>
            <person name="Galperin M.Y."/>
            <person name="Jogler C."/>
        </authorList>
    </citation>
    <scope>NUCLEOTIDE SEQUENCE [LARGE SCALE GENOMIC DNA]</scope>
    <source>
        <strain evidence="1 2">Spb1</strain>
    </source>
</reference>
<dbReference type="Proteomes" id="UP000315349">
    <property type="component" value="Chromosome"/>
</dbReference>
<gene>
    <name evidence="1" type="primary">bioC_2</name>
    <name evidence="1" type="ORF">Spb1_19250</name>
</gene>
<dbReference type="EMBL" id="CP036299">
    <property type="protein sequence ID" value="QDV29998.1"/>
    <property type="molecule type" value="Genomic_DNA"/>
</dbReference>
<dbReference type="PANTHER" id="PTHR43861:SF6">
    <property type="entry name" value="METHYLTRANSFERASE TYPE 11"/>
    <property type="match status" value="1"/>
</dbReference>
<dbReference type="GO" id="GO:0032259">
    <property type="term" value="P:methylation"/>
    <property type="evidence" value="ECO:0007669"/>
    <property type="project" value="UniProtKB-KW"/>
</dbReference>
<dbReference type="SUPFAM" id="SSF53335">
    <property type="entry name" value="S-adenosyl-L-methionine-dependent methyltransferases"/>
    <property type="match status" value="1"/>
</dbReference>
<evidence type="ECO:0000313" key="2">
    <source>
        <dbReference type="Proteomes" id="UP000315349"/>
    </source>
</evidence>